<evidence type="ECO:0000259" key="18">
    <source>
        <dbReference type="PROSITE" id="PS51387"/>
    </source>
</evidence>
<evidence type="ECO:0000256" key="1">
    <source>
        <dbReference type="ARBA" id="ARBA00001974"/>
    </source>
</evidence>
<dbReference type="InterPro" id="IPR016169">
    <property type="entry name" value="FAD-bd_PCMH_sub2"/>
</dbReference>
<evidence type="ECO:0000256" key="4">
    <source>
        <dbReference type="ARBA" id="ARBA00004752"/>
    </source>
</evidence>
<keyword evidence="8 17" id="KW-0285">Flavoprotein</keyword>
<evidence type="ECO:0000256" key="7">
    <source>
        <dbReference type="ARBA" id="ARBA00022618"/>
    </source>
</evidence>
<dbReference type="GO" id="GO:0009252">
    <property type="term" value="P:peptidoglycan biosynthetic process"/>
    <property type="evidence" value="ECO:0007669"/>
    <property type="project" value="UniProtKB-UniRule"/>
</dbReference>
<dbReference type="Pfam" id="PF01565">
    <property type="entry name" value="FAD_binding_4"/>
    <property type="match status" value="1"/>
</dbReference>
<dbReference type="Gene3D" id="3.90.78.10">
    <property type="entry name" value="UDP-N-acetylenolpyruvoylglucosamine reductase, C-terminal domain"/>
    <property type="match status" value="1"/>
</dbReference>
<dbReference type="InterPro" id="IPR003170">
    <property type="entry name" value="MurB"/>
</dbReference>
<dbReference type="AlphaFoldDB" id="A0A1R4GF64"/>
<dbReference type="Proteomes" id="UP000195913">
    <property type="component" value="Unassembled WGS sequence"/>
</dbReference>
<dbReference type="NCBIfam" id="TIGR00179">
    <property type="entry name" value="murB"/>
    <property type="match status" value="1"/>
</dbReference>
<feature type="active site" evidence="17">
    <location>
        <position position="160"/>
    </location>
</feature>
<dbReference type="GO" id="GO:0071555">
    <property type="term" value="P:cell wall organization"/>
    <property type="evidence" value="ECO:0007669"/>
    <property type="project" value="UniProtKB-KW"/>
</dbReference>
<name>A0A1R4GF64_9MICC</name>
<dbReference type="Gene3D" id="3.30.465.10">
    <property type="match status" value="1"/>
</dbReference>
<evidence type="ECO:0000256" key="11">
    <source>
        <dbReference type="ARBA" id="ARBA00022960"/>
    </source>
</evidence>
<dbReference type="InterPro" id="IPR036635">
    <property type="entry name" value="MurB_C_sf"/>
</dbReference>
<dbReference type="NCBIfam" id="NF010478">
    <property type="entry name" value="PRK13903.1"/>
    <property type="match status" value="1"/>
</dbReference>
<organism evidence="19 20">
    <name type="scientific">Arthrobacter rhombi</name>
    <dbReference type="NCBI Taxonomy" id="71253"/>
    <lineage>
        <taxon>Bacteria</taxon>
        <taxon>Bacillati</taxon>
        <taxon>Actinomycetota</taxon>
        <taxon>Actinomycetes</taxon>
        <taxon>Micrococcales</taxon>
        <taxon>Micrococcaceae</taxon>
        <taxon>Arthrobacter</taxon>
    </lineage>
</organism>
<feature type="active site" description="Proton donor" evidence="17">
    <location>
        <position position="242"/>
    </location>
</feature>
<evidence type="ECO:0000256" key="17">
    <source>
        <dbReference type="HAMAP-Rule" id="MF_00037"/>
    </source>
</evidence>
<comment type="subcellular location">
    <subcellularLocation>
        <location evidence="3 17">Cytoplasm</location>
    </subcellularLocation>
</comment>
<evidence type="ECO:0000256" key="6">
    <source>
        <dbReference type="ARBA" id="ARBA00022490"/>
    </source>
</evidence>
<dbReference type="InterPro" id="IPR016166">
    <property type="entry name" value="FAD-bd_PCMH"/>
</dbReference>
<dbReference type="PANTHER" id="PTHR21071:SF4">
    <property type="entry name" value="UDP-N-ACETYLENOLPYRUVOYLGLUCOSAMINE REDUCTASE"/>
    <property type="match status" value="1"/>
</dbReference>
<gene>
    <name evidence="17" type="primary">murB</name>
    <name evidence="19" type="ORF">FM101_09900</name>
</gene>
<dbReference type="EMBL" id="FUHW01000035">
    <property type="protein sequence ID" value="SJM66552.1"/>
    <property type="molecule type" value="Genomic_DNA"/>
</dbReference>
<keyword evidence="15 17" id="KW-0961">Cell wall biogenesis/degradation</keyword>
<sequence length="353" mass="36457">MGQLLSTLTTNGVGGPAGTYLEARTEQELVTAVREADDAGHRLLLVAGGSNLVISDDGYPGTVLRVVSRGVDIASAPGGTRVTVQAGHPWDDVVQRTLDAGLVGLEALSGIPGSAGATPVQNVGAYGTDVSKTLESVRAWDRQEARLVVFGAADLDFGYRNSLLKATTVEGSPRYVVLDVSFVLETSEWGAPIAYAELARTLGVSAGDRAKAAAVRSTVLGLRAGKGMVLDPSDRDTYSSGSFFTNPIVDAETAASLPEDAPRFPAEGGTKLSAAWLIDRAGFAKGFGLPGTPGASLAGGRASLSTKHTLAITNRGEATAQDLLAIARAVRDGVSERFGVTLHNESLLIGIEL</sequence>
<dbReference type="PANTHER" id="PTHR21071">
    <property type="entry name" value="UDP-N-ACETYLENOLPYRUVOYLGLUCOSAMINE REDUCTASE"/>
    <property type="match status" value="1"/>
</dbReference>
<keyword evidence="14 17" id="KW-0131">Cell cycle</keyword>
<evidence type="ECO:0000256" key="14">
    <source>
        <dbReference type="ARBA" id="ARBA00023306"/>
    </source>
</evidence>
<comment type="cofactor">
    <cofactor evidence="1 17">
        <name>FAD</name>
        <dbReference type="ChEBI" id="CHEBI:57692"/>
    </cofactor>
</comment>
<keyword evidence="13 17" id="KW-0560">Oxidoreductase</keyword>
<dbReference type="InterPro" id="IPR016167">
    <property type="entry name" value="FAD-bd_PCMH_sub1"/>
</dbReference>
<feature type="domain" description="FAD-binding PCMH-type" evidence="18">
    <location>
        <begin position="13"/>
        <end position="187"/>
    </location>
</feature>
<dbReference type="GO" id="GO:0051301">
    <property type="term" value="P:cell division"/>
    <property type="evidence" value="ECO:0007669"/>
    <property type="project" value="UniProtKB-KW"/>
</dbReference>
<evidence type="ECO:0000256" key="9">
    <source>
        <dbReference type="ARBA" id="ARBA00022827"/>
    </source>
</evidence>
<dbReference type="SUPFAM" id="SSF56194">
    <property type="entry name" value="Uridine diphospho-N-Acetylenolpyruvylglucosamine reductase, MurB, C-terminal domain"/>
    <property type="match status" value="1"/>
</dbReference>
<comment type="pathway">
    <text evidence="4 17">Cell wall biogenesis; peptidoglycan biosynthesis.</text>
</comment>
<dbReference type="GO" id="GO:0008360">
    <property type="term" value="P:regulation of cell shape"/>
    <property type="evidence" value="ECO:0007669"/>
    <property type="project" value="UniProtKB-KW"/>
</dbReference>
<evidence type="ECO:0000256" key="2">
    <source>
        <dbReference type="ARBA" id="ARBA00003921"/>
    </source>
</evidence>
<evidence type="ECO:0000256" key="16">
    <source>
        <dbReference type="ARBA" id="ARBA00048914"/>
    </source>
</evidence>
<dbReference type="UniPathway" id="UPA00219"/>
<dbReference type="InterPro" id="IPR011601">
    <property type="entry name" value="MurB_C"/>
</dbReference>
<evidence type="ECO:0000256" key="3">
    <source>
        <dbReference type="ARBA" id="ARBA00004496"/>
    </source>
</evidence>
<evidence type="ECO:0000256" key="12">
    <source>
        <dbReference type="ARBA" id="ARBA00022984"/>
    </source>
</evidence>
<evidence type="ECO:0000256" key="8">
    <source>
        <dbReference type="ARBA" id="ARBA00022630"/>
    </source>
</evidence>
<dbReference type="PROSITE" id="PS51387">
    <property type="entry name" value="FAD_PCMH"/>
    <property type="match status" value="1"/>
</dbReference>
<evidence type="ECO:0000256" key="15">
    <source>
        <dbReference type="ARBA" id="ARBA00023316"/>
    </source>
</evidence>
<dbReference type="Gene3D" id="3.30.43.10">
    <property type="entry name" value="Uridine Diphospho-n-acetylenolpyruvylglucosamine Reductase, domain 2"/>
    <property type="match status" value="1"/>
</dbReference>
<comment type="catalytic activity">
    <reaction evidence="16 17">
        <text>UDP-N-acetyl-alpha-D-muramate + NADP(+) = UDP-N-acetyl-3-O-(1-carboxyvinyl)-alpha-D-glucosamine + NADPH + H(+)</text>
        <dbReference type="Rhea" id="RHEA:12248"/>
        <dbReference type="ChEBI" id="CHEBI:15378"/>
        <dbReference type="ChEBI" id="CHEBI:57783"/>
        <dbReference type="ChEBI" id="CHEBI:58349"/>
        <dbReference type="ChEBI" id="CHEBI:68483"/>
        <dbReference type="ChEBI" id="CHEBI:70757"/>
        <dbReference type="EC" id="1.3.1.98"/>
    </reaction>
</comment>
<keyword evidence="10 17" id="KW-0521">NADP</keyword>
<evidence type="ECO:0000256" key="10">
    <source>
        <dbReference type="ARBA" id="ARBA00022857"/>
    </source>
</evidence>
<dbReference type="GO" id="GO:0005829">
    <property type="term" value="C:cytosol"/>
    <property type="evidence" value="ECO:0007669"/>
    <property type="project" value="TreeGrafter"/>
</dbReference>
<comment type="similarity">
    <text evidence="5 17">Belongs to the MurB family.</text>
</comment>
<reference evidence="19 20" key="1">
    <citation type="submission" date="2017-02" db="EMBL/GenBank/DDBJ databases">
        <authorList>
            <person name="Peterson S.W."/>
        </authorList>
    </citation>
    <scope>NUCLEOTIDE SEQUENCE [LARGE SCALE GENOMIC DNA]</scope>
    <source>
        <strain evidence="19 20">B Ar 00.02</strain>
    </source>
</reference>
<protein>
    <recommendedName>
        <fullName evidence="17">UDP-N-acetylenolpyruvoylglucosamine reductase</fullName>
        <ecNumber evidence="17">1.3.1.98</ecNumber>
    </recommendedName>
    <alternativeName>
        <fullName evidence="17">UDP-N-acetylmuramate dehydrogenase</fullName>
    </alternativeName>
</protein>
<dbReference type="HAMAP" id="MF_00037">
    <property type="entry name" value="MurB"/>
    <property type="match status" value="1"/>
</dbReference>
<dbReference type="GO" id="GO:0071949">
    <property type="term" value="F:FAD binding"/>
    <property type="evidence" value="ECO:0007669"/>
    <property type="project" value="InterPro"/>
</dbReference>
<evidence type="ECO:0000313" key="19">
    <source>
        <dbReference type="EMBL" id="SJM66552.1"/>
    </source>
</evidence>
<evidence type="ECO:0000256" key="5">
    <source>
        <dbReference type="ARBA" id="ARBA00010485"/>
    </source>
</evidence>
<keyword evidence="20" id="KW-1185">Reference proteome</keyword>
<evidence type="ECO:0000256" key="13">
    <source>
        <dbReference type="ARBA" id="ARBA00023002"/>
    </source>
</evidence>
<keyword evidence="6 17" id="KW-0963">Cytoplasm</keyword>
<keyword evidence="11 17" id="KW-0133">Cell shape</keyword>
<dbReference type="Pfam" id="PF02873">
    <property type="entry name" value="MurB_C"/>
    <property type="match status" value="1"/>
</dbReference>
<dbReference type="InterPro" id="IPR036318">
    <property type="entry name" value="FAD-bd_PCMH-like_sf"/>
</dbReference>
<dbReference type="EC" id="1.3.1.98" evidence="17"/>
<accession>A0A1R4GF64</accession>
<proteinExistence type="inferred from homology"/>
<evidence type="ECO:0000313" key="20">
    <source>
        <dbReference type="Proteomes" id="UP000195913"/>
    </source>
</evidence>
<comment type="function">
    <text evidence="2 17">Cell wall formation.</text>
</comment>
<dbReference type="SUPFAM" id="SSF56176">
    <property type="entry name" value="FAD-binding/transporter-associated domain-like"/>
    <property type="match status" value="1"/>
</dbReference>
<dbReference type="InterPro" id="IPR006094">
    <property type="entry name" value="Oxid_FAD_bind_N"/>
</dbReference>
<keyword evidence="12 17" id="KW-0573">Peptidoglycan synthesis</keyword>
<keyword evidence="9 17" id="KW-0274">FAD</keyword>
<dbReference type="GO" id="GO:0008762">
    <property type="term" value="F:UDP-N-acetylmuramate dehydrogenase activity"/>
    <property type="evidence" value="ECO:0007669"/>
    <property type="project" value="UniProtKB-UniRule"/>
</dbReference>
<feature type="active site" evidence="17">
    <location>
        <position position="345"/>
    </location>
</feature>
<keyword evidence="7 17" id="KW-0132">Cell division</keyword>